<evidence type="ECO:0000256" key="3">
    <source>
        <dbReference type="ARBA" id="ARBA00022643"/>
    </source>
</evidence>
<dbReference type="PRINTS" id="PR00409">
    <property type="entry name" value="PHDIOXRDTASE"/>
</dbReference>
<evidence type="ECO:0000256" key="2">
    <source>
        <dbReference type="ARBA" id="ARBA00022630"/>
    </source>
</evidence>
<feature type="domain" description="FAD-binding FR-type" evidence="10">
    <location>
        <begin position="5"/>
        <end position="107"/>
    </location>
</feature>
<dbReference type="InterPro" id="IPR006058">
    <property type="entry name" value="2Fe2S_fd_BS"/>
</dbReference>
<dbReference type="EMBL" id="MIGX01000120">
    <property type="protein sequence ID" value="PPT82841.1"/>
    <property type="molecule type" value="Genomic_DNA"/>
</dbReference>
<dbReference type="InterPro" id="IPR017938">
    <property type="entry name" value="Riboflavin_synthase-like_b-brl"/>
</dbReference>
<dbReference type="InterPro" id="IPR039261">
    <property type="entry name" value="FNR_nucleotide-bd"/>
</dbReference>
<keyword evidence="8" id="KW-0411">Iron-sulfur</keyword>
<evidence type="ECO:0000256" key="7">
    <source>
        <dbReference type="ARBA" id="ARBA00023004"/>
    </source>
</evidence>
<dbReference type="Gene3D" id="3.10.20.30">
    <property type="match status" value="1"/>
</dbReference>
<sequence>MRKETQWYPTRVVAIADACDGVREILLDPGAHTRPFAVGSHLDFRLRLNGREDIRSYSLVGEPRADGRYLIAVRAMPDSRGGSRHMWTLAPGDSLETSVPSNNFALDERAAEILLVAGGIGITPILGMAQRLAQRHPAFRLLYVGRARSAMAYLPQLQATLGERLQLHCDDEHGAPDLQTEIAKLSATAEIYVCGPLGMLDAVRRHWHAAGRSRARLHFETFGNSGSAAAQPFVVRLPALGLEVPVAENESMLDALQAAGVEMMAECRRGECGLCQVDVLDADAGLDHRDVFFSDEQRRENRKLCACVSRALGGSISIDTGYRADAL</sequence>
<name>A0A2S6ZBS8_9XANT</name>
<evidence type="ECO:0000259" key="9">
    <source>
        <dbReference type="PROSITE" id="PS51085"/>
    </source>
</evidence>
<proteinExistence type="predicted"/>
<dbReference type="PANTHER" id="PTHR47354">
    <property type="entry name" value="NADH OXIDOREDUCTASE HCR"/>
    <property type="match status" value="1"/>
</dbReference>
<comment type="caution">
    <text evidence="11">The sequence shown here is derived from an EMBL/GenBank/DDBJ whole genome shotgun (WGS) entry which is preliminary data.</text>
</comment>
<dbReference type="Proteomes" id="UP000239898">
    <property type="component" value="Unassembled WGS sequence"/>
</dbReference>
<gene>
    <name evidence="11" type="ORF">XthCFBP4691_17060</name>
</gene>
<keyword evidence="7" id="KW-0408">Iron</keyword>
<dbReference type="InterPro" id="IPR001041">
    <property type="entry name" value="2Fe-2S_ferredoxin-type"/>
</dbReference>
<keyword evidence="3" id="KW-0288">FMN</keyword>
<dbReference type="CDD" id="cd06185">
    <property type="entry name" value="PDR_like"/>
    <property type="match status" value="1"/>
</dbReference>
<evidence type="ECO:0000256" key="6">
    <source>
        <dbReference type="ARBA" id="ARBA00023002"/>
    </source>
</evidence>
<dbReference type="OrthoDB" id="9806195at2"/>
<dbReference type="GO" id="GO:0051537">
    <property type="term" value="F:2 iron, 2 sulfur cluster binding"/>
    <property type="evidence" value="ECO:0007669"/>
    <property type="project" value="UniProtKB-KW"/>
</dbReference>
<dbReference type="InterPro" id="IPR017927">
    <property type="entry name" value="FAD-bd_FR_type"/>
</dbReference>
<dbReference type="Pfam" id="PF00111">
    <property type="entry name" value="Fer2"/>
    <property type="match status" value="1"/>
</dbReference>
<evidence type="ECO:0000313" key="12">
    <source>
        <dbReference type="Proteomes" id="UP000239898"/>
    </source>
</evidence>
<dbReference type="PROSITE" id="PS51085">
    <property type="entry name" value="2FE2S_FER_2"/>
    <property type="match status" value="1"/>
</dbReference>
<keyword evidence="2" id="KW-0285">Flavoprotein</keyword>
<dbReference type="CDD" id="cd00207">
    <property type="entry name" value="fer2"/>
    <property type="match status" value="1"/>
</dbReference>
<dbReference type="SUPFAM" id="SSF52343">
    <property type="entry name" value="Ferredoxin reductase-like, C-terminal NADP-linked domain"/>
    <property type="match status" value="1"/>
</dbReference>
<evidence type="ECO:0000256" key="4">
    <source>
        <dbReference type="ARBA" id="ARBA00022714"/>
    </source>
</evidence>
<dbReference type="AlphaFoldDB" id="A0A2S6ZBS8"/>
<evidence type="ECO:0000256" key="1">
    <source>
        <dbReference type="ARBA" id="ARBA00001917"/>
    </source>
</evidence>
<protein>
    <submittedName>
        <fullName evidence="11">Oxidoreductase</fullName>
    </submittedName>
</protein>
<dbReference type="GO" id="GO:0046872">
    <property type="term" value="F:metal ion binding"/>
    <property type="evidence" value="ECO:0007669"/>
    <property type="project" value="UniProtKB-KW"/>
</dbReference>
<feature type="domain" description="2Fe-2S ferredoxin-type" evidence="9">
    <location>
        <begin position="233"/>
        <end position="324"/>
    </location>
</feature>
<dbReference type="RefSeq" id="WP_128421497.1">
    <property type="nucleotide sequence ID" value="NZ_CP049017.1"/>
</dbReference>
<evidence type="ECO:0000259" key="10">
    <source>
        <dbReference type="PROSITE" id="PS51384"/>
    </source>
</evidence>
<dbReference type="SUPFAM" id="SSF54292">
    <property type="entry name" value="2Fe-2S ferredoxin-like"/>
    <property type="match status" value="1"/>
</dbReference>
<dbReference type="PANTHER" id="PTHR47354:SF2">
    <property type="entry name" value="BLR2392 PROTEIN"/>
    <property type="match status" value="1"/>
</dbReference>
<dbReference type="InterPro" id="IPR054582">
    <property type="entry name" value="DmmA-like_N"/>
</dbReference>
<dbReference type="PROSITE" id="PS00197">
    <property type="entry name" value="2FE2S_FER_1"/>
    <property type="match status" value="1"/>
</dbReference>
<organism evidence="11 12">
    <name type="scientific">Xanthomonas theicola</name>
    <dbReference type="NCBI Taxonomy" id="56464"/>
    <lineage>
        <taxon>Bacteria</taxon>
        <taxon>Pseudomonadati</taxon>
        <taxon>Pseudomonadota</taxon>
        <taxon>Gammaproteobacteria</taxon>
        <taxon>Lysobacterales</taxon>
        <taxon>Lysobacteraceae</taxon>
        <taxon>Xanthomonas</taxon>
    </lineage>
</organism>
<dbReference type="GO" id="GO:0016491">
    <property type="term" value="F:oxidoreductase activity"/>
    <property type="evidence" value="ECO:0007669"/>
    <property type="project" value="UniProtKB-KW"/>
</dbReference>
<evidence type="ECO:0000313" key="11">
    <source>
        <dbReference type="EMBL" id="PPT82841.1"/>
    </source>
</evidence>
<reference evidence="11 12" key="1">
    <citation type="submission" date="2016-08" db="EMBL/GenBank/DDBJ databases">
        <title>Evolution of the type three secretion system and type three effector repertoires in Xanthomonas.</title>
        <authorList>
            <person name="Merda D."/>
            <person name="Briand M."/>
            <person name="Bosis E."/>
            <person name="Rousseau C."/>
            <person name="Portier P."/>
            <person name="Jacques M.-A."/>
            <person name="Fischer-Le Saux M."/>
        </authorList>
    </citation>
    <scope>NUCLEOTIDE SEQUENCE [LARGE SCALE GENOMIC DNA]</scope>
    <source>
        <strain evidence="11 12">CFBP 4691</strain>
    </source>
</reference>
<dbReference type="InterPro" id="IPR036010">
    <property type="entry name" value="2Fe-2S_ferredoxin-like_sf"/>
</dbReference>
<keyword evidence="12" id="KW-1185">Reference proteome</keyword>
<dbReference type="InterPro" id="IPR012675">
    <property type="entry name" value="Beta-grasp_dom_sf"/>
</dbReference>
<evidence type="ECO:0000256" key="5">
    <source>
        <dbReference type="ARBA" id="ARBA00022723"/>
    </source>
</evidence>
<keyword evidence="6" id="KW-0560">Oxidoreductase</keyword>
<keyword evidence="5" id="KW-0479">Metal-binding</keyword>
<dbReference type="Pfam" id="PF22290">
    <property type="entry name" value="DmmA-like_N"/>
    <property type="match status" value="1"/>
</dbReference>
<dbReference type="PROSITE" id="PS51384">
    <property type="entry name" value="FAD_FR"/>
    <property type="match status" value="1"/>
</dbReference>
<accession>A0A2S6ZBS8</accession>
<keyword evidence="4" id="KW-0001">2Fe-2S</keyword>
<dbReference type="Gene3D" id="3.40.50.80">
    <property type="entry name" value="Nucleotide-binding domain of ferredoxin-NADP reductase (FNR) module"/>
    <property type="match status" value="1"/>
</dbReference>
<evidence type="ECO:0000256" key="8">
    <source>
        <dbReference type="ARBA" id="ARBA00023014"/>
    </source>
</evidence>
<dbReference type="InterPro" id="IPR050415">
    <property type="entry name" value="MRET"/>
</dbReference>
<comment type="cofactor">
    <cofactor evidence="1">
        <name>FMN</name>
        <dbReference type="ChEBI" id="CHEBI:58210"/>
    </cofactor>
</comment>
<dbReference type="SUPFAM" id="SSF63380">
    <property type="entry name" value="Riboflavin synthase domain-like"/>
    <property type="match status" value="1"/>
</dbReference>
<dbReference type="Gene3D" id="2.40.30.10">
    <property type="entry name" value="Translation factors"/>
    <property type="match status" value="1"/>
</dbReference>